<comment type="caution">
    <text evidence="4">The sequence shown here is derived from an EMBL/GenBank/DDBJ whole genome shotgun (WGS) entry which is preliminary data.</text>
</comment>
<evidence type="ECO:0000313" key="5">
    <source>
        <dbReference type="Proteomes" id="UP001293718"/>
    </source>
</evidence>
<comment type="caution">
    <text evidence="3">Lacks conserved residue(s) required for the propagation of feature annotation.</text>
</comment>
<dbReference type="RefSeq" id="WP_322464780.1">
    <property type="nucleotide sequence ID" value="NZ_JAXOJX010000006.1"/>
</dbReference>
<dbReference type="PANTHER" id="PTHR30592">
    <property type="entry name" value="FORMATE DEHYDROGENASE"/>
    <property type="match status" value="1"/>
</dbReference>
<reference evidence="4 5" key="1">
    <citation type="submission" date="2023-11" db="EMBL/GenBank/DDBJ databases">
        <title>Draft genome of Azohydromonas lata strain H1 (DSM1123), a polyhydroxyalkanoate producer.</title>
        <authorList>
            <person name="Traversa D."/>
            <person name="D'Addabbo P."/>
            <person name="Pazzani C."/>
            <person name="Manzari C."/>
            <person name="Chiara M."/>
            <person name="Scrascia M."/>
        </authorList>
    </citation>
    <scope>NUCLEOTIDE SEQUENCE [LARGE SCALE GENOMIC DNA]</scope>
    <source>
        <strain evidence="4 5">H1</strain>
    </source>
</reference>
<keyword evidence="2 3" id="KW-0501">Molybdenum cofactor biosynthesis</keyword>
<name>A0ABU5IC72_9BURK</name>
<gene>
    <name evidence="3 4" type="primary">fdhD</name>
    <name evidence="4" type="ORF">SM757_06100</name>
</gene>
<keyword evidence="1 3" id="KW-0963">Cytoplasm</keyword>
<evidence type="ECO:0000313" key="4">
    <source>
        <dbReference type="EMBL" id="MDZ5456140.1"/>
    </source>
</evidence>
<evidence type="ECO:0000256" key="2">
    <source>
        <dbReference type="ARBA" id="ARBA00023150"/>
    </source>
</evidence>
<dbReference type="Gene3D" id="3.10.20.10">
    <property type="match status" value="1"/>
</dbReference>
<dbReference type="InterPro" id="IPR016193">
    <property type="entry name" value="Cytidine_deaminase-like"/>
</dbReference>
<dbReference type="EMBL" id="JAXOJX010000006">
    <property type="protein sequence ID" value="MDZ5456140.1"/>
    <property type="molecule type" value="Genomic_DNA"/>
</dbReference>
<dbReference type="NCBIfam" id="TIGR00129">
    <property type="entry name" value="fdhD_narQ"/>
    <property type="match status" value="1"/>
</dbReference>
<dbReference type="SUPFAM" id="SSF53927">
    <property type="entry name" value="Cytidine deaminase-like"/>
    <property type="match status" value="1"/>
</dbReference>
<keyword evidence="5" id="KW-1185">Reference proteome</keyword>
<feature type="active site" description="Cysteine persulfide intermediate" evidence="3">
    <location>
        <position position="116"/>
    </location>
</feature>
<dbReference type="Proteomes" id="UP001293718">
    <property type="component" value="Unassembled WGS sequence"/>
</dbReference>
<sequence>MGAADFMTHPGARRLQALRCQGGVASVVGDDVADEVPVALQFNGISHAVMLATPLDLEDFAYGFSLSEGLVDHANDIHDLEIEAVDRGVVVHVEIASRCLTRLKERRRTLAGRTGCGLCGTESLAHALPRCDRRVAPMALEASSVACALAAMRAHQVLQGATGATHAAAWCGPSGELWRLREDVGRHNALDKLIGALARGRVDASAGFFAVTSRASYEMVQKTVRAGVGTLAAISAPTALAVDTAQEAGLCLIGFARGRDWMAYSAASRLNITPLAA</sequence>
<dbReference type="PANTHER" id="PTHR30592:SF1">
    <property type="entry name" value="SULFUR CARRIER PROTEIN FDHD"/>
    <property type="match status" value="1"/>
</dbReference>
<dbReference type="PIRSF" id="PIRSF015626">
    <property type="entry name" value="FdhD"/>
    <property type="match status" value="1"/>
</dbReference>
<dbReference type="HAMAP" id="MF_00187">
    <property type="entry name" value="FdhD"/>
    <property type="match status" value="1"/>
</dbReference>
<protein>
    <recommendedName>
        <fullName evidence="3">Sulfur carrier protein FdhD</fullName>
    </recommendedName>
</protein>
<dbReference type="Gene3D" id="3.40.140.10">
    <property type="entry name" value="Cytidine Deaminase, domain 2"/>
    <property type="match status" value="1"/>
</dbReference>
<proteinExistence type="inferred from homology"/>
<comment type="similarity">
    <text evidence="3">Belongs to the FdhD family.</text>
</comment>
<comment type="subcellular location">
    <subcellularLocation>
        <location evidence="3">Cytoplasm</location>
    </subcellularLocation>
</comment>
<evidence type="ECO:0000256" key="1">
    <source>
        <dbReference type="ARBA" id="ARBA00022490"/>
    </source>
</evidence>
<organism evidence="4 5">
    <name type="scientific">Azohydromonas lata</name>
    <dbReference type="NCBI Taxonomy" id="45677"/>
    <lineage>
        <taxon>Bacteria</taxon>
        <taxon>Pseudomonadati</taxon>
        <taxon>Pseudomonadota</taxon>
        <taxon>Betaproteobacteria</taxon>
        <taxon>Burkholderiales</taxon>
        <taxon>Sphaerotilaceae</taxon>
        <taxon>Azohydromonas</taxon>
    </lineage>
</organism>
<comment type="function">
    <text evidence="3">Required for formate dehydrogenase (FDH) activity. Acts as a sulfur carrier protein that transfers sulfur from IscS to the molybdenum cofactor prior to its insertion into FDH.</text>
</comment>
<dbReference type="Pfam" id="PF02634">
    <property type="entry name" value="FdhD-NarQ"/>
    <property type="match status" value="1"/>
</dbReference>
<dbReference type="InterPro" id="IPR003786">
    <property type="entry name" value="FdhD"/>
</dbReference>
<accession>A0ABU5IC72</accession>
<evidence type="ECO:0000256" key="3">
    <source>
        <dbReference type="HAMAP-Rule" id="MF_00187"/>
    </source>
</evidence>